<sequence>EILQENGIERQRDWSTCREAELFFRDPQELLENRVVQVTYGKSKADFINRVNHETALLHSR</sequence>
<protein>
    <submittedName>
        <fullName evidence="1">Uncharacterized protein</fullName>
    </submittedName>
</protein>
<keyword evidence="2" id="KW-1185">Reference proteome</keyword>
<feature type="non-terminal residue" evidence="1">
    <location>
        <position position="1"/>
    </location>
</feature>
<comment type="caution">
    <text evidence="1">The sequence shown here is derived from an EMBL/GenBank/DDBJ whole genome shotgun (WGS) entry which is preliminary data.</text>
</comment>
<evidence type="ECO:0000313" key="2">
    <source>
        <dbReference type="Proteomes" id="UP000694240"/>
    </source>
</evidence>
<name>A0A8T2C4Y2_9BRAS</name>
<dbReference type="EMBL" id="JAEFBK010000006">
    <property type="protein sequence ID" value="KAG7593306.1"/>
    <property type="molecule type" value="Genomic_DNA"/>
</dbReference>
<gene>
    <name evidence="1" type="ORF">ISN45_Aa01g021110</name>
</gene>
<organism evidence="1 2">
    <name type="scientific">Arabidopsis thaliana x Arabidopsis arenosa</name>
    <dbReference type="NCBI Taxonomy" id="1240361"/>
    <lineage>
        <taxon>Eukaryota</taxon>
        <taxon>Viridiplantae</taxon>
        <taxon>Streptophyta</taxon>
        <taxon>Embryophyta</taxon>
        <taxon>Tracheophyta</taxon>
        <taxon>Spermatophyta</taxon>
        <taxon>Magnoliopsida</taxon>
        <taxon>eudicotyledons</taxon>
        <taxon>Gunneridae</taxon>
        <taxon>Pentapetalae</taxon>
        <taxon>rosids</taxon>
        <taxon>malvids</taxon>
        <taxon>Brassicales</taxon>
        <taxon>Brassicaceae</taxon>
        <taxon>Camelineae</taxon>
        <taxon>Arabidopsis</taxon>
    </lineage>
</organism>
<accession>A0A8T2C4Y2</accession>
<evidence type="ECO:0000313" key="1">
    <source>
        <dbReference type="EMBL" id="KAG7593306.1"/>
    </source>
</evidence>
<proteinExistence type="predicted"/>
<reference evidence="1 2" key="1">
    <citation type="submission" date="2020-12" db="EMBL/GenBank/DDBJ databases">
        <title>Concerted genomic and epigenomic changes stabilize Arabidopsis allopolyploids.</title>
        <authorList>
            <person name="Chen Z."/>
        </authorList>
    </citation>
    <scope>NUCLEOTIDE SEQUENCE [LARGE SCALE GENOMIC DNA]</scope>
    <source>
        <strain evidence="1">Allo738</strain>
        <tissue evidence="1">Leaf</tissue>
    </source>
</reference>
<dbReference type="Proteomes" id="UP000694240">
    <property type="component" value="Chromosome 6"/>
</dbReference>
<dbReference type="AlphaFoldDB" id="A0A8T2C4Y2"/>